<dbReference type="PANTHER" id="PTHR44591">
    <property type="entry name" value="STRESS RESPONSE REGULATOR PROTEIN 1"/>
    <property type="match status" value="1"/>
</dbReference>
<evidence type="ECO:0000256" key="2">
    <source>
        <dbReference type="PROSITE-ProRule" id="PRU00169"/>
    </source>
</evidence>
<dbReference type="PROSITE" id="PS50110">
    <property type="entry name" value="RESPONSE_REGULATORY"/>
    <property type="match status" value="1"/>
</dbReference>
<dbReference type="Gene3D" id="3.40.50.2300">
    <property type="match status" value="1"/>
</dbReference>
<dbReference type="InterPro" id="IPR050595">
    <property type="entry name" value="Bact_response_regulator"/>
</dbReference>
<feature type="domain" description="Response regulatory" evidence="3">
    <location>
        <begin position="5"/>
        <end position="121"/>
    </location>
</feature>
<protein>
    <submittedName>
        <fullName evidence="4">Response regulator</fullName>
    </submittedName>
</protein>
<name>A0AA49JHN2_9BACT</name>
<dbReference type="GO" id="GO:0000160">
    <property type="term" value="P:phosphorelay signal transduction system"/>
    <property type="evidence" value="ECO:0007669"/>
    <property type="project" value="InterPro"/>
</dbReference>
<evidence type="ECO:0000313" key="4">
    <source>
        <dbReference type="EMBL" id="WKN39339.1"/>
    </source>
</evidence>
<dbReference type="SUPFAM" id="SSF52172">
    <property type="entry name" value="CheY-like"/>
    <property type="match status" value="1"/>
</dbReference>
<evidence type="ECO:0000259" key="3">
    <source>
        <dbReference type="PROSITE" id="PS50110"/>
    </source>
</evidence>
<accession>A0AA49JHN2</accession>
<dbReference type="AlphaFoldDB" id="A0AA49JHN2"/>
<proteinExistence type="predicted"/>
<dbReference type="EMBL" id="CP120682">
    <property type="protein sequence ID" value="WKN39339.1"/>
    <property type="molecule type" value="Genomic_DNA"/>
</dbReference>
<reference evidence="4" key="2">
    <citation type="journal article" date="2024" name="Antonie Van Leeuwenhoek">
        <title>Roseihalotalea indica gen. nov., sp. nov., a halophilic Bacteroidetes from mesopelagic Southwest Indian Ocean with higher carbohydrate metabolic potential.</title>
        <authorList>
            <person name="Chen B."/>
            <person name="Zhang M."/>
            <person name="Lin D."/>
            <person name="Ye J."/>
            <person name="Tang K."/>
        </authorList>
    </citation>
    <scope>NUCLEOTIDE SEQUENCE</scope>
    <source>
        <strain evidence="4">TK19036</strain>
    </source>
</reference>
<dbReference type="InterPro" id="IPR001789">
    <property type="entry name" value="Sig_transdc_resp-reg_receiver"/>
</dbReference>
<dbReference type="PANTHER" id="PTHR44591:SF3">
    <property type="entry name" value="RESPONSE REGULATORY DOMAIN-CONTAINING PROTEIN"/>
    <property type="match status" value="1"/>
</dbReference>
<dbReference type="SMART" id="SM00448">
    <property type="entry name" value="REC"/>
    <property type="match status" value="1"/>
</dbReference>
<dbReference type="InterPro" id="IPR011006">
    <property type="entry name" value="CheY-like_superfamily"/>
</dbReference>
<feature type="modified residue" description="4-aspartylphosphate" evidence="2">
    <location>
        <position position="55"/>
    </location>
</feature>
<sequence>MDTAKILIAEDDEALLNMIAFKLRGEGFSQVFCAHDGKRAKRIAKEKMPEVIITDILMPFASGLEVISYVKLELGYDPFIIALSALGTTHTESEAYDLGANYYLAKPFNLQDLVDQIKQIIPIAS</sequence>
<dbReference type="Pfam" id="PF00072">
    <property type="entry name" value="Response_reg"/>
    <property type="match status" value="1"/>
</dbReference>
<reference evidence="4" key="1">
    <citation type="journal article" date="2023" name="Comput. Struct. Biotechnol. J.">
        <title>Discovery of a novel marine Bacteroidetes with a rich repertoire of carbohydrate-active enzymes.</title>
        <authorList>
            <person name="Chen B."/>
            <person name="Liu G."/>
            <person name="Chen Q."/>
            <person name="Wang H."/>
            <person name="Liu L."/>
            <person name="Tang K."/>
        </authorList>
    </citation>
    <scope>NUCLEOTIDE SEQUENCE</scope>
    <source>
        <strain evidence="4">TK19036</strain>
    </source>
</reference>
<organism evidence="4">
    <name type="scientific">Roseihalotalea indica</name>
    <dbReference type="NCBI Taxonomy" id="2867963"/>
    <lineage>
        <taxon>Bacteria</taxon>
        <taxon>Pseudomonadati</taxon>
        <taxon>Bacteroidota</taxon>
        <taxon>Cytophagia</taxon>
        <taxon>Cytophagales</taxon>
        <taxon>Catalimonadaceae</taxon>
        <taxon>Roseihalotalea</taxon>
    </lineage>
</organism>
<gene>
    <name evidence="4" type="ORF">K4G66_11620</name>
</gene>
<keyword evidence="1 2" id="KW-0597">Phosphoprotein</keyword>
<evidence type="ECO:0000256" key="1">
    <source>
        <dbReference type="ARBA" id="ARBA00022553"/>
    </source>
</evidence>